<keyword evidence="5" id="KW-0411">Iron-sulfur</keyword>
<evidence type="ECO:0000256" key="2">
    <source>
        <dbReference type="ARBA" id="ARBA00022723"/>
    </source>
</evidence>
<dbReference type="PANTHER" id="PTHR21266">
    <property type="entry name" value="IRON-SULFUR DOMAIN CONTAINING PROTEIN"/>
    <property type="match status" value="1"/>
</dbReference>
<name>A0A0V7ZSM9_9CYAN</name>
<evidence type="ECO:0000256" key="1">
    <source>
        <dbReference type="ARBA" id="ARBA00022714"/>
    </source>
</evidence>
<dbReference type="InterPro" id="IPR036922">
    <property type="entry name" value="Rieske_2Fe-2S_sf"/>
</dbReference>
<dbReference type="Gene3D" id="2.102.10.10">
    <property type="entry name" value="Rieske [2Fe-2S] iron-sulphur domain"/>
    <property type="match status" value="1"/>
</dbReference>
<keyword evidence="2" id="KW-0479">Metal-binding</keyword>
<dbReference type="PANTHER" id="PTHR21266:SF60">
    <property type="entry name" value="3-KETOSTEROID-9-ALPHA-MONOOXYGENASE, OXYGENASE COMPONENT"/>
    <property type="match status" value="1"/>
</dbReference>
<dbReference type="OrthoDB" id="477744at2"/>
<protein>
    <submittedName>
        <fullName evidence="7">(2Fe-2S)-binding protein</fullName>
    </submittedName>
</protein>
<dbReference type="InterPro" id="IPR017941">
    <property type="entry name" value="Rieske_2Fe-2S"/>
</dbReference>
<dbReference type="Proteomes" id="UP000053372">
    <property type="component" value="Unassembled WGS sequence"/>
</dbReference>
<dbReference type="CDD" id="cd03469">
    <property type="entry name" value="Rieske_RO_Alpha_N"/>
    <property type="match status" value="1"/>
</dbReference>
<keyword evidence="4" id="KW-0408">Iron</keyword>
<comment type="caution">
    <text evidence="7">The sequence shown here is derived from an EMBL/GenBank/DDBJ whole genome shotgun (WGS) entry which is preliminary data.</text>
</comment>
<dbReference type="SUPFAM" id="SSF55961">
    <property type="entry name" value="Bet v1-like"/>
    <property type="match status" value="1"/>
</dbReference>
<evidence type="ECO:0000259" key="6">
    <source>
        <dbReference type="PROSITE" id="PS51296"/>
    </source>
</evidence>
<proteinExistence type="predicted"/>
<evidence type="ECO:0000256" key="3">
    <source>
        <dbReference type="ARBA" id="ARBA00023002"/>
    </source>
</evidence>
<evidence type="ECO:0000256" key="5">
    <source>
        <dbReference type="ARBA" id="ARBA00023014"/>
    </source>
</evidence>
<evidence type="ECO:0000313" key="7">
    <source>
        <dbReference type="EMBL" id="KST67409.1"/>
    </source>
</evidence>
<evidence type="ECO:0000313" key="8">
    <source>
        <dbReference type="Proteomes" id="UP000053372"/>
    </source>
</evidence>
<dbReference type="SUPFAM" id="SSF50022">
    <property type="entry name" value="ISP domain"/>
    <property type="match status" value="1"/>
</dbReference>
<dbReference type="GO" id="GO:0051537">
    <property type="term" value="F:2 iron, 2 sulfur cluster binding"/>
    <property type="evidence" value="ECO:0007669"/>
    <property type="project" value="UniProtKB-KW"/>
</dbReference>
<organism evidence="7 8">
    <name type="scientific">Mastigocoleus testarum BC008</name>
    <dbReference type="NCBI Taxonomy" id="371196"/>
    <lineage>
        <taxon>Bacteria</taxon>
        <taxon>Bacillati</taxon>
        <taxon>Cyanobacteriota</taxon>
        <taxon>Cyanophyceae</taxon>
        <taxon>Nostocales</taxon>
        <taxon>Hapalosiphonaceae</taxon>
        <taxon>Mastigocoleus</taxon>
    </lineage>
</organism>
<dbReference type="GO" id="GO:0004497">
    <property type="term" value="F:monooxygenase activity"/>
    <property type="evidence" value="ECO:0007669"/>
    <property type="project" value="UniProtKB-ARBA"/>
</dbReference>
<reference evidence="7 8" key="1">
    <citation type="journal article" date="2015" name="Genome Announc.">
        <title>Draft Genome of the Euendolithic (true boring) Cyanobacterium Mastigocoleus testarum strain BC008.</title>
        <authorList>
            <person name="Guida B.S."/>
            <person name="Garcia-Pichel F."/>
        </authorList>
    </citation>
    <scope>NUCLEOTIDE SEQUENCE [LARGE SCALE GENOMIC DNA]</scope>
    <source>
        <strain evidence="7 8">BC008</strain>
    </source>
</reference>
<dbReference type="PROSITE" id="PS51296">
    <property type="entry name" value="RIESKE"/>
    <property type="match status" value="1"/>
</dbReference>
<keyword evidence="1" id="KW-0001">2Fe-2S</keyword>
<dbReference type="InterPro" id="IPR050584">
    <property type="entry name" value="Cholesterol_7-desaturase"/>
</dbReference>
<dbReference type="GO" id="GO:0016705">
    <property type="term" value="F:oxidoreductase activity, acting on paired donors, with incorporation or reduction of molecular oxygen"/>
    <property type="evidence" value="ECO:0007669"/>
    <property type="project" value="UniProtKB-ARBA"/>
</dbReference>
<evidence type="ECO:0000256" key="4">
    <source>
        <dbReference type="ARBA" id="ARBA00023004"/>
    </source>
</evidence>
<keyword evidence="3" id="KW-0560">Oxidoreductase</keyword>
<sequence>MSVKSQTISLNRQTTTFNHPKRFIEGWYWAIPSRKVRRSQVKAVNLLGKELVIYRGKDGKLVCFDAYCPHMGAHLAEGTVEGNGLRCLFHNWKFNANGTCIDIPCLGKNIPIQLKTWHVEEKYGLIWVWTGDIPKQPLPFVPELENYRCDSLLGSHFEKNCHPNVVMINAIDAHHFNTVHNLPLEIIFAKQQLNENAITFSNITRGGENSFFIRLIRPFYKNAVTYSMCYWYGSTGTVTVGPDFLHFHIMFALRMTENGKTEGQTILITKKRRGILGWLLNPIVLWLTKIVGNYFAKGDTKIFKTIKFDLKTPLKADHAILQFIHHVDSQKTLAWGSWELIEDRWREEDRIWKLKGEAND</sequence>
<dbReference type="GO" id="GO:0046872">
    <property type="term" value="F:metal ion binding"/>
    <property type="evidence" value="ECO:0007669"/>
    <property type="project" value="UniProtKB-KW"/>
</dbReference>
<dbReference type="EMBL" id="LMTZ01000088">
    <property type="protein sequence ID" value="KST67409.1"/>
    <property type="molecule type" value="Genomic_DNA"/>
</dbReference>
<feature type="domain" description="Rieske" evidence="6">
    <location>
        <begin position="27"/>
        <end position="128"/>
    </location>
</feature>
<keyword evidence="8" id="KW-1185">Reference proteome</keyword>
<gene>
    <name evidence="7" type="ORF">BC008_29900</name>
</gene>
<dbReference type="AlphaFoldDB" id="A0A0V7ZSM9"/>
<dbReference type="RefSeq" id="WP_027843549.1">
    <property type="nucleotide sequence ID" value="NZ_LMTZ01000088.1"/>
</dbReference>
<dbReference type="Pfam" id="PF00355">
    <property type="entry name" value="Rieske"/>
    <property type="match status" value="1"/>
</dbReference>
<accession>A0A0V7ZSM9</accession>